<evidence type="ECO:0000313" key="1">
    <source>
        <dbReference type="EMBL" id="KOG34329.1"/>
    </source>
</evidence>
<sequence>MIINDVLGGAVRNNADWCEAMCRAHGLSGTFGPRAWTSAARTPLYYPDAVTLTEDADVEDVLSGIDRTTPGASVKDSYARLDLAPHAFHPPFEAQGIARPAGLPAPRTSGDWRPVRTPDELAAWALAWSGDDADDAALFRPELLADQATTIVAGYADDGRIIGGAVLSDSGAVTGLSNLFATGDTDPSVTWAGVLAAAPADRPLVGYESGDDLPPALAAGFTATGPLRVWLSA</sequence>
<gene>
    <name evidence="1" type="ORF">ADK34_06915</name>
</gene>
<proteinExistence type="predicted"/>
<dbReference type="RefSeq" id="WP_053194419.1">
    <property type="nucleotide sequence ID" value="NZ_LGUP01000042.1"/>
</dbReference>
<evidence type="ECO:0000313" key="2">
    <source>
        <dbReference type="Proteomes" id="UP000037023"/>
    </source>
</evidence>
<dbReference type="Proteomes" id="UP000037023">
    <property type="component" value="Unassembled WGS sequence"/>
</dbReference>
<accession>A0A0L8L894</accession>
<evidence type="ECO:0008006" key="3">
    <source>
        <dbReference type="Google" id="ProtNLM"/>
    </source>
</evidence>
<dbReference type="AlphaFoldDB" id="A0A0L8L894"/>
<comment type="caution">
    <text evidence="1">The sequence shown here is derived from an EMBL/GenBank/DDBJ whole genome shotgun (WGS) entry which is preliminary data.</text>
</comment>
<reference evidence="1 2" key="1">
    <citation type="submission" date="2015-06" db="EMBL/GenBank/DDBJ databases">
        <authorList>
            <person name="Hoefler B.C."/>
            <person name="Straight P.D."/>
        </authorList>
    </citation>
    <scope>NUCLEOTIDE SEQUENCE [LARGE SCALE GENOMIC DNA]</scope>
    <source>
        <strain evidence="1 2">NRRL 3427</strain>
    </source>
</reference>
<dbReference type="OrthoDB" id="153065at2"/>
<dbReference type="PATRIC" id="fig|1938.6.peg.1515"/>
<name>A0A0L8L894_STRVR</name>
<organism evidence="1 2">
    <name type="scientific">Streptomyces viridochromogenes</name>
    <dbReference type="NCBI Taxonomy" id="1938"/>
    <lineage>
        <taxon>Bacteria</taxon>
        <taxon>Bacillati</taxon>
        <taxon>Actinomycetota</taxon>
        <taxon>Actinomycetes</taxon>
        <taxon>Kitasatosporales</taxon>
        <taxon>Streptomycetaceae</taxon>
        <taxon>Streptomyces</taxon>
    </lineage>
</organism>
<dbReference type="EMBL" id="LGUP01000042">
    <property type="protein sequence ID" value="KOG34329.1"/>
    <property type="molecule type" value="Genomic_DNA"/>
</dbReference>
<protein>
    <recommendedName>
        <fullName evidence="3">Acetyltransferase</fullName>
    </recommendedName>
</protein>